<evidence type="ECO:0000259" key="4">
    <source>
        <dbReference type="PROSITE" id="PS50995"/>
    </source>
</evidence>
<evidence type="ECO:0000256" key="3">
    <source>
        <dbReference type="ARBA" id="ARBA00023163"/>
    </source>
</evidence>
<comment type="caution">
    <text evidence="5">The sequence shown here is derived from an EMBL/GenBank/DDBJ whole genome shotgun (WGS) entry which is preliminary data.</text>
</comment>
<keyword evidence="6" id="KW-1185">Reference proteome</keyword>
<dbReference type="AlphaFoldDB" id="A0A7W7W972"/>
<dbReference type="SUPFAM" id="SSF46785">
    <property type="entry name" value="Winged helix' DNA-binding domain"/>
    <property type="match status" value="1"/>
</dbReference>
<dbReference type="GO" id="GO:0003700">
    <property type="term" value="F:DNA-binding transcription factor activity"/>
    <property type="evidence" value="ECO:0007669"/>
    <property type="project" value="InterPro"/>
</dbReference>
<feature type="domain" description="HTH marR-type" evidence="4">
    <location>
        <begin position="6"/>
        <end position="138"/>
    </location>
</feature>
<keyword evidence="2 5" id="KW-0238">DNA-binding</keyword>
<protein>
    <submittedName>
        <fullName evidence="5">DNA-binding MarR family transcriptional regulator</fullName>
    </submittedName>
</protein>
<dbReference type="Pfam" id="PF12802">
    <property type="entry name" value="MarR_2"/>
    <property type="match status" value="1"/>
</dbReference>
<keyword evidence="3" id="KW-0804">Transcription</keyword>
<dbReference type="InterPro" id="IPR036388">
    <property type="entry name" value="WH-like_DNA-bd_sf"/>
</dbReference>
<dbReference type="PROSITE" id="PS50995">
    <property type="entry name" value="HTH_MARR_2"/>
    <property type="match status" value="1"/>
</dbReference>
<dbReference type="SMART" id="SM00347">
    <property type="entry name" value="HTH_MARR"/>
    <property type="match status" value="1"/>
</dbReference>
<dbReference type="InterPro" id="IPR036390">
    <property type="entry name" value="WH_DNA-bd_sf"/>
</dbReference>
<dbReference type="Gene3D" id="1.10.10.10">
    <property type="entry name" value="Winged helix-like DNA-binding domain superfamily/Winged helix DNA-binding domain"/>
    <property type="match status" value="1"/>
</dbReference>
<dbReference type="InterPro" id="IPR000835">
    <property type="entry name" value="HTH_MarR-typ"/>
</dbReference>
<dbReference type="PANTHER" id="PTHR42756:SF1">
    <property type="entry name" value="TRANSCRIPTIONAL REPRESSOR OF EMRAB OPERON"/>
    <property type="match status" value="1"/>
</dbReference>
<dbReference type="EMBL" id="JACHJU010000001">
    <property type="protein sequence ID" value="MBB4938566.1"/>
    <property type="molecule type" value="Genomic_DNA"/>
</dbReference>
<dbReference type="RefSeq" id="WP_221465401.1">
    <property type="nucleotide sequence ID" value="NZ_BAABEK010000011.1"/>
</dbReference>
<evidence type="ECO:0000313" key="6">
    <source>
        <dbReference type="Proteomes" id="UP000534286"/>
    </source>
</evidence>
<reference evidence="5 6" key="1">
    <citation type="submission" date="2020-08" db="EMBL/GenBank/DDBJ databases">
        <title>Sequencing the genomes of 1000 actinobacteria strains.</title>
        <authorList>
            <person name="Klenk H.-P."/>
        </authorList>
    </citation>
    <scope>NUCLEOTIDE SEQUENCE [LARGE SCALE GENOMIC DNA]</scope>
    <source>
        <strain evidence="5 6">DSM 43023</strain>
    </source>
</reference>
<sequence>MGMPPEERLGSHVKRAEQELMALKHVVLKPSGLTVPQYQALYFLGGSPGMSAAALARACLVTPQTMATILGNLENKGLVERTAHPWHRNVLETRLTEKGRIVLEEADASASAVERMLSETFTTEERAQLVSLLGRFSDNLHAQARDFPGGCKAMAPFGRE</sequence>
<evidence type="ECO:0000256" key="2">
    <source>
        <dbReference type="ARBA" id="ARBA00023125"/>
    </source>
</evidence>
<gene>
    <name evidence="5" type="ORF">FHR32_002871</name>
</gene>
<proteinExistence type="predicted"/>
<name>A0A7W7W972_9ACTN</name>
<evidence type="ECO:0000256" key="1">
    <source>
        <dbReference type="ARBA" id="ARBA00023015"/>
    </source>
</evidence>
<dbReference type="PANTHER" id="PTHR42756">
    <property type="entry name" value="TRANSCRIPTIONAL REGULATOR, MARR"/>
    <property type="match status" value="1"/>
</dbReference>
<dbReference type="Proteomes" id="UP000534286">
    <property type="component" value="Unassembled WGS sequence"/>
</dbReference>
<keyword evidence="1" id="KW-0805">Transcription regulation</keyword>
<organism evidence="5 6">
    <name type="scientific">Streptosporangium album</name>
    <dbReference type="NCBI Taxonomy" id="47479"/>
    <lineage>
        <taxon>Bacteria</taxon>
        <taxon>Bacillati</taxon>
        <taxon>Actinomycetota</taxon>
        <taxon>Actinomycetes</taxon>
        <taxon>Streptosporangiales</taxon>
        <taxon>Streptosporangiaceae</taxon>
        <taxon>Streptosporangium</taxon>
    </lineage>
</organism>
<accession>A0A7W7W972</accession>
<evidence type="ECO:0000313" key="5">
    <source>
        <dbReference type="EMBL" id="MBB4938566.1"/>
    </source>
</evidence>
<dbReference type="GO" id="GO:0003677">
    <property type="term" value="F:DNA binding"/>
    <property type="evidence" value="ECO:0007669"/>
    <property type="project" value="UniProtKB-KW"/>
</dbReference>